<dbReference type="Proteomes" id="UP000001603">
    <property type="component" value="Unassembled WGS sequence"/>
</dbReference>
<proteinExistence type="predicted"/>
<name>Q1ZQ86_PHOAS</name>
<comment type="caution">
    <text evidence="2">The sequence shown here is derived from an EMBL/GenBank/DDBJ whole genome shotgun (WGS) entry which is preliminary data.</text>
</comment>
<evidence type="ECO:0000313" key="2">
    <source>
        <dbReference type="EMBL" id="EAS64411.1"/>
    </source>
</evidence>
<feature type="region of interest" description="Disordered" evidence="1">
    <location>
        <begin position="1"/>
        <end position="22"/>
    </location>
</feature>
<evidence type="ECO:0000256" key="1">
    <source>
        <dbReference type="SAM" id="MobiDB-lite"/>
    </source>
</evidence>
<dbReference type="EMBL" id="AAOJ01000003">
    <property type="protein sequence ID" value="EAS64411.1"/>
    <property type="molecule type" value="Genomic_DNA"/>
</dbReference>
<dbReference type="AlphaFoldDB" id="Q1ZQ86"/>
<protein>
    <submittedName>
        <fullName evidence="2">Uncharacterized protein</fullName>
    </submittedName>
</protein>
<accession>Q1ZQ86</accession>
<sequence>MKCDCQQKNSANSEKMSKSEKNKQMMGTEIFWWIKNKLTYRESKLIRMCNQFI</sequence>
<evidence type="ECO:0000313" key="3">
    <source>
        <dbReference type="Proteomes" id="UP000001603"/>
    </source>
</evidence>
<gene>
    <name evidence="2" type="ORF">VAS14_01796</name>
</gene>
<organism evidence="2 3">
    <name type="scientific">Photobacterium angustum (strain S14 / CCUG 15956)</name>
    <name type="common">Vibrio sp. (strain S14 / CCUG 15956)</name>
    <dbReference type="NCBI Taxonomy" id="314292"/>
    <lineage>
        <taxon>Bacteria</taxon>
        <taxon>Pseudomonadati</taxon>
        <taxon>Pseudomonadota</taxon>
        <taxon>Gammaproteobacteria</taxon>
        <taxon>Vibrionales</taxon>
        <taxon>Vibrionaceae</taxon>
        <taxon>Photobacterium</taxon>
    </lineage>
</organism>
<dbReference type="HOGENOM" id="CLU_3064560_0_0_6"/>
<reference evidence="2 3" key="1">
    <citation type="journal article" date="2009" name="Proc. Natl. Acad. Sci. U.S.A.">
        <title>The genomic basis of trophic strategy in marine bacteria.</title>
        <authorList>
            <person name="Lauro F.M."/>
            <person name="McDougald D."/>
            <person name="Thomas T."/>
            <person name="Williams T.J."/>
            <person name="Egan S."/>
            <person name="Rice S."/>
            <person name="DeMaere M.Z."/>
            <person name="Ting L."/>
            <person name="Ertan H."/>
            <person name="Johnson J."/>
            <person name="Ferriera S."/>
            <person name="Lapidus A."/>
            <person name="Anderson I."/>
            <person name="Kyrpides N."/>
            <person name="Munk A.C."/>
            <person name="Detter C."/>
            <person name="Han C.S."/>
            <person name="Brown M.V."/>
            <person name="Robb F.T."/>
            <person name="Kjelleberg S."/>
            <person name="Cavicchioli R."/>
        </authorList>
    </citation>
    <scope>NUCLEOTIDE SEQUENCE [LARGE SCALE GENOMIC DNA]</scope>
    <source>
        <strain evidence="2 3">S14</strain>
    </source>
</reference>